<keyword evidence="6" id="KW-0472">Membrane</keyword>
<keyword evidence="9" id="KW-1185">Reference proteome</keyword>
<organism evidence="8 9">
    <name type="scientific">Saccharata proteae CBS 121410</name>
    <dbReference type="NCBI Taxonomy" id="1314787"/>
    <lineage>
        <taxon>Eukaryota</taxon>
        <taxon>Fungi</taxon>
        <taxon>Dikarya</taxon>
        <taxon>Ascomycota</taxon>
        <taxon>Pezizomycotina</taxon>
        <taxon>Dothideomycetes</taxon>
        <taxon>Dothideomycetes incertae sedis</taxon>
        <taxon>Botryosphaeriales</taxon>
        <taxon>Saccharataceae</taxon>
        <taxon>Saccharata</taxon>
    </lineage>
</organism>
<dbReference type="Pfam" id="PF01266">
    <property type="entry name" value="DAO"/>
    <property type="match status" value="1"/>
</dbReference>
<evidence type="ECO:0000256" key="4">
    <source>
        <dbReference type="ARBA" id="ARBA00022827"/>
    </source>
</evidence>
<keyword evidence="5" id="KW-0560">Oxidoreductase</keyword>
<evidence type="ECO:0000259" key="7">
    <source>
        <dbReference type="Pfam" id="PF01266"/>
    </source>
</evidence>
<dbReference type="InterPro" id="IPR045170">
    <property type="entry name" value="MTOX"/>
</dbReference>
<protein>
    <submittedName>
        <fullName evidence="8">FAD dependent oxidoreductase</fullName>
    </submittedName>
</protein>
<evidence type="ECO:0000256" key="3">
    <source>
        <dbReference type="ARBA" id="ARBA00022630"/>
    </source>
</evidence>
<dbReference type="OrthoDB" id="2219495at2759"/>
<dbReference type="GO" id="GO:0004657">
    <property type="term" value="F:proline dehydrogenase activity"/>
    <property type="evidence" value="ECO:0007669"/>
    <property type="project" value="TreeGrafter"/>
</dbReference>
<dbReference type="Gene3D" id="3.50.50.60">
    <property type="entry name" value="FAD/NAD(P)-binding domain"/>
    <property type="match status" value="1"/>
</dbReference>
<feature type="transmembrane region" description="Helical" evidence="6">
    <location>
        <begin position="12"/>
        <end position="30"/>
    </location>
</feature>
<proteinExistence type="inferred from homology"/>
<comment type="caution">
    <text evidence="8">The sequence shown here is derived from an EMBL/GenBank/DDBJ whole genome shotgun (WGS) entry which is preliminary data.</text>
</comment>
<keyword evidence="6" id="KW-0812">Transmembrane</keyword>
<feature type="domain" description="FAD dependent oxidoreductase" evidence="7">
    <location>
        <begin position="13"/>
        <end position="420"/>
    </location>
</feature>
<dbReference type="Proteomes" id="UP000799776">
    <property type="component" value="Unassembled WGS sequence"/>
</dbReference>
<evidence type="ECO:0000313" key="9">
    <source>
        <dbReference type="Proteomes" id="UP000799776"/>
    </source>
</evidence>
<dbReference type="PANTHER" id="PTHR10961">
    <property type="entry name" value="PEROXISOMAL SARCOSINE OXIDASE"/>
    <property type="match status" value="1"/>
</dbReference>
<dbReference type="GO" id="GO:0050660">
    <property type="term" value="F:flavin adenine dinucleotide binding"/>
    <property type="evidence" value="ECO:0007669"/>
    <property type="project" value="InterPro"/>
</dbReference>
<sequence>MSSSEKSAVPSSILIVGSGVFGLSTAYSLATNPAYKNTTITVVDRQSFPAGDASSIDSSRIIRPDYADPAYAALAYSAMPHWRGIWGASGRYTETGLCLTAERNSASYVQEALANVRALEGDRVLPSGRPNLEVLDSAEEIRKAAGTGGASGSTGYVNWTSGWADAEACMRYLHSLVVGTKRVDFVVGTVSKLILDPTTDTCAGVYLSPSSTSTTTTSTTTTLTASLTILATGAWTPSLLDLRGIARSTGQVIAYAPLTPTERLSLSQSPTVLNLTDGCFVIPPGATNEIKVARHGHGYSNPVTIPHPETDNNTNTNNNNNNNNITVSLPLTHLTTPTSLPPGPSSLPAEATTDLRRALSAIVPGLATRPFCRTRLCWYTDTRTGDFLIAHHPRWKRLFVATGGSGHGFKFLPVIGGKIVEAVEGRTDEAFAERWAWPRERVDERLWEGDGSRGGPRGLVLMDELARREEAKL</sequence>
<accession>A0A9P4HVB5</accession>
<dbReference type="PANTHER" id="PTHR10961:SF46">
    <property type="entry name" value="PEROXISOMAL SARCOSINE OXIDASE"/>
    <property type="match status" value="1"/>
</dbReference>
<dbReference type="AlphaFoldDB" id="A0A9P4HVB5"/>
<keyword evidence="6" id="KW-1133">Transmembrane helix</keyword>
<dbReference type="SUPFAM" id="SSF51905">
    <property type="entry name" value="FAD/NAD(P)-binding domain"/>
    <property type="match status" value="1"/>
</dbReference>
<keyword evidence="3" id="KW-0285">Flavoprotein</keyword>
<reference evidence="8" key="1">
    <citation type="journal article" date="2020" name="Stud. Mycol.">
        <title>101 Dothideomycetes genomes: a test case for predicting lifestyles and emergence of pathogens.</title>
        <authorList>
            <person name="Haridas S."/>
            <person name="Albert R."/>
            <person name="Binder M."/>
            <person name="Bloem J."/>
            <person name="Labutti K."/>
            <person name="Salamov A."/>
            <person name="Andreopoulos B."/>
            <person name="Baker S."/>
            <person name="Barry K."/>
            <person name="Bills G."/>
            <person name="Bluhm B."/>
            <person name="Cannon C."/>
            <person name="Castanera R."/>
            <person name="Culley D."/>
            <person name="Daum C."/>
            <person name="Ezra D."/>
            <person name="Gonzalez J."/>
            <person name="Henrissat B."/>
            <person name="Kuo A."/>
            <person name="Liang C."/>
            <person name="Lipzen A."/>
            <person name="Lutzoni F."/>
            <person name="Magnuson J."/>
            <person name="Mondo S."/>
            <person name="Nolan M."/>
            <person name="Ohm R."/>
            <person name="Pangilinan J."/>
            <person name="Park H.-J."/>
            <person name="Ramirez L."/>
            <person name="Alfaro M."/>
            <person name="Sun H."/>
            <person name="Tritt A."/>
            <person name="Yoshinaga Y."/>
            <person name="Zwiers L.-H."/>
            <person name="Turgeon B."/>
            <person name="Goodwin S."/>
            <person name="Spatafora J."/>
            <person name="Crous P."/>
            <person name="Grigoriev I."/>
        </authorList>
    </citation>
    <scope>NUCLEOTIDE SEQUENCE</scope>
    <source>
        <strain evidence="8">CBS 121410</strain>
    </source>
</reference>
<dbReference type="GO" id="GO:0050031">
    <property type="term" value="F:L-pipecolate oxidase activity"/>
    <property type="evidence" value="ECO:0007669"/>
    <property type="project" value="TreeGrafter"/>
</dbReference>
<dbReference type="InterPro" id="IPR036188">
    <property type="entry name" value="FAD/NAD-bd_sf"/>
</dbReference>
<dbReference type="GO" id="GO:0008115">
    <property type="term" value="F:sarcosine oxidase activity"/>
    <property type="evidence" value="ECO:0007669"/>
    <property type="project" value="TreeGrafter"/>
</dbReference>
<comment type="cofactor">
    <cofactor evidence="1">
        <name>FAD</name>
        <dbReference type="ChEBI" id="CHEBI:57692"/>
    </cofactor>
</comment>
<evidence type="ECO:0000313" key="8">
    <source>
        <dbReference type="EMBL" id="KAF2086719.1"/>
    </source>
</evidence>
<dbReference type="InterPro" id="IPR006076">
    <property type="entry name" value="FAD-dep_OxRdtase"/>
</dbReference>
<name>A0A9P4HVB5_9PEZI</name>
<gene>
    <name evidence="8" type="ORF">K490DRAFT_43845</name>
</gene>
<evidence type="ECO:0000256" key="1">
    <source>
        <dbReference type="ARBA" id="ARBA00001974"/>
    </source>
</evidence>
<evidence type="ECO:0000256" key="2">
    <source>
        <dbReference type="ARBA" id="ARBA00010989"/>
    </source>
</evidence>
<evidence type="ECO:0000256" key="6">
    <source>
        <dbReference type="SAM" id="Phobius"/>
    </source>
</evidence>
<evidence type="ECO:0000256" key="5">
    <source>
        <dbReference type="ARBA" id="ARBA00023002"/>
    </source>
</evidence>
<dbReference type="Gene3D" id="3.30.9.10">
    <property type="entry name" value="D-Amino Acid Oxidase, subunit A, domain 2"/>
    <property type="match status" value="1"/>
</dbReference>
<comment type="similarity">
    <text evidence="2">Belongs to the MSOX/MTOX family.</text>
</comment>
<dbReference type="EMBL" id="ML978723">
    <property type="protein sequence ID" value="KAF2086719.1"/>
    <property type="molecule type" value="Genomic_DNA"/>
</dbReference>
<keyword evidence="4" id="KW-0274">FAD</keyword>